<dbReference type="OrthoDB" id="1082472at2"/>
<proteinExistence type="predicted"/>
<sequence>MKNFLYVILAVILFTSCNKFSAVSDFSVSLDPENTYEVNKTITFNFDGNPNYLTFYSGELGNNYKLLDRSMVDPEGLQAFIQFKVKVEDAAPDNTLKLMISDNFTGLTTKNYKADSTAIFDSEWTDLSTAAQFPIAQNGEANVNLDISQYLTKPTSIAFKYVAVPNATKKQPKWTISNLHILLESPNGDQVESLDSTRRGFVPFDFLDKITPYTNRTTEGRWNVSFPQTTMVLASTAAGLTKPSNLDWVISKPTILNQTSRDLGIVVKSMQERKTSFGYKFSKAGDYEVVFVAKNSNFENESVVVKRLTVSIK</sequence>
<dbReference type="AlphaFoldDB" id="A0A1W2D164"/>
<keyword evidence="1" id="KW-0732">Signal</keyword>
<organism evidence="3 4">
    <name type="scientific">Pedobacter nyackensis</name>
    <dbReference type="NCBI Taxonomy" id="475255"/>
    <lineage>
        <taxon>Bacteria</taxon>
        <taxon>Pseudomonadati</taxon>
        <taxon>Bacteroidota</taxon>
        <taxon>Sphingobacteriia</taxon>
        <taxon>Sphingobacteriales</taxon>
        <taxon>Sphingobacteriaceae</taxon>
        <taxon>Pedobacter</taxon>
    </lineage>
</organism>
<evidence type="ECO:0000256" key="1">
    <source>
        <dbReference type="SAM" id="SignalP"/>
    </source>
</evidence>
<dbReference type="PROSITE" id="PS51257">
    <property type="entry name" value="PROKAR_LIPOPROTEIN"/>
    <property type="match status" value="1"/>
</dbReference>
<evidence type="ECO:0000313" key="3">
    <source>
        <dbReference type="EMBL" id="SMC91213.1"/>
    </source>
</evidence>
<dbReference type="Proteomes" id="UP000192678">
    <property type="component" value="Unassembled WGS sequence"/>
</dbReference>
<protein>
    <recommendedName>
        <fullName evidence="2">DUF5017 domain-containing protein</fullName>
    </recommendedName>
</protein>
<evidence type="ECO:0000313" key="4">
    <source>
        <dbReference type="Proteomes" id="UP000192678"/>
    </source>
</evidence>
<feature type="chain" id="PRO_5012054415" description="DUF5017 domain-containing protein" evidence="1">
    <location>
        <begin position="22"/>
        <end position="313"/>
    </location>
</feature>
<dbReference type="InterPro" id="IPR032185">
    <property type="entry name" value="DUF5017"/>
</dbReference>
<evidence type="ECO:0000259" key="2">
    <source>
        <dbReference type="Pfam" id="PF16409"/>
    </source>
</evidence>
<dbReference type="Pfam" id="PF16409">
    <property type="entry name" value="DUF5017"/>
    <property type="match status" value="1"/>
</dbReference>
<name>A0A1W2D164_9SPHI</name>
<dbReference type="RefSeq" id="WP_084289507.1">
    <property type="nucleotide sequence ID" value="NZ_FWYB01000005.1"/>
</dbReference>
<reference evidence="3 4" key="1">
    <citation type="submission" date="2017-04" db="EMBL/GenBank/DDBJ databases">
        <authorList>
            <person name="Afonso C.L."/>
            <person name="Miller P.J."/>
            <person name="Scott M.A."/>
            <person name="Spackman E."/>
            <person name="Goraichik I."/>
            <person name="Dimitrov K.M."/>
            <person name="Suarez D.L."/>
            <person name="Swayne D.E."/>
        </authorList>
    </citation>
    <scope>NUCLEOTIDE SEQUENCE [LARGE SCALE GENOMIC DNA]</scope>
    <source>
        <strain evidence="3 4">DSM 19625</strain>
    </source>
</reference>
<keyword evidence="4" id="KW-1185">Reference proteome</keyword>
<gene>
    <name evidence="3" type="ORF">SAMN04488101_105169</name>
</gene>
<dbReference type="EMBL" id="FWYB01000005">
    <property type="protein sequence ID" value="SMC91213.1"/>
    <property type="molecule type" value="Genomic_DNA"/>
</dbReference>
<accession>A0A1W2D164</accession>
<dbReference type="STRING" id="475255.SAMN04488101_105169"/>
<feature type="signal peptide" evidence="1">
    <location>
        <begin position="1"/>
        <end position="21"/>
    </location>
</feature>
<feature type="domain" description="DUF5017" evidence="2">
    <location>
        <begin position="16"/>
        <end position="193"/>
    </location>
</feature>